<dbReference type="RefSeq" id="WP_185652931.1">
    <property type="nucleotide sequence ID" value="NZ_CP055263.1"/>
</dbReference>
<dbReference type="Proteomes" id="UP000515490">
    <property type="component" value="Chromosome"/>
</dbReference>
<organism evidence="2 3">
    <name type="scientific">Metabacillus elymi</name>
    <dbReference type="NCBI Taxonomy" id="2745198"/>
    <lineage>
        <taxon>Bacteria</taxon>
        <taxon>Bacillati</taxon>
        <taxon>Bacillota</taxon>
        <taxon>Bacilli</taxon>
        <taxon>Bacillales</taxon>
        <taxon>Bacillaceae</taxon>
        <taxon>Metabacillus</taxon>
    </lineage>
</organism>
<dbReference type="InterPro" id="IPR057736">
    <property type="entry name" value="SAF_PseI/NeuA/NeuB"/>
</dbReference>
<dbReference type="PROSITE" id="PS50844">
    <property type="entry name" value="AFP_LIKE"/>
    <property type="match status" value="1"/>
</dbReference>
<dbReference type="InterPro" id="IPR013785">
    <property type="entry name" value="Aldolase_TIM"/>
</dbReference>
<feature type="domain" description="AFP-like" evidence="1">
    <location>
        <begin position="281"/>
        <end position="341"/>
    </location>
</feature>
<evidence type="ECO:0000259" key="1">
    <source>
        <dbReference type="PROSITE" id="PS50844"/>
    </source>
</evidence>
<dbReference type="CDD" id="cd11615">
    <property type="entry name" value="SAF_NeuB_like"/>
    <property type="match status" value="1"/>
</dbReference>
<dbReference type="Pfam" id="PF03102">
    <property type="entry name" value="NeuB"/>
    <property type="match status" value="1"/>
</dbReference>
<dbReference type="SUPFAM" id="SSF51269">
    <property type="entry name" value="AFP III-like domain"/>
    <property type="match status" value="1"/>
</dbReference>
<dbReference type="InterPro" id="IPR051690">
    <property type="entry name" value="PseI-like"/>
</dbReference>
<dbReference type="InterPro" id="IPR013132">
    <property type="entry name" value="PseI/NeuA/B-like_N"/>
</dbReference>
<dbReference type="EMBL" id="CP055263">
    <property type="protein sequence ID" value="QNF28484.1"/>
    <property type="molecule type" value="Genomic_DNA"/>
</dbReference>
<protein>
    <submittedName>
        <fullName evidence="2">N-acetylneuraminate synthase family protein</fullName>
    </submittedName>
</protein>
<gene>
    <name evidence="2" type="ORF">HUW50_13960</name>
</gene>
<dbReference type="SUPFAM" id="SSF51569">
    <property type="entry name" value="Aldolase"/>
    <property type="match status" value="1"/>
</dbReference>
<dbReference type="InterPro" id="IPR013974">
    <property type="entry name" value="SAF"/>
</dbReference>
<dbReference type="PANTHER" id="PTHR42966">
    <property type="entry name" value="N-ACETYLNEURAMINATE SYNTHASE"/>
    <property type="match status" value="1"/>
</dbReference>
<proteinExistence type="predicted"/>
<dbReference type="Pfam" id="PF08666">
    <property type="entry name" value="SAF"/>
    <property type="match status" value="1"/>
</dbReference>
<dbReference type="Gene3D" id="3.90.1210.10">
    <property type="entry name" value="Antifreeze-like/N-acetylneuraminic acid synthase C-terminal domain"/>
    <property type="match status" value="1"/>
</dbReference>
<dbReference type="InterPro" id="IPR036732">
    <property type="entry name" value="AFP_Neu5c_C_sf"/>
</dbReference>
<sequence length="341" mass="40129">MKVKDLINNHEPYIIAETAYTHEGDFDYIIRMIETSRNNCNGIKFHLLTNIDQYMKKQHPIYQKLRNWTFTKEQWLKILYHAKNHGLETLCLVDDLDSLEILDQSNCNAICLHGTSINDVLLLDKIRMTDFPVFISLSGVNTYELERTLDFLTKEDKSKEIYLMYGYQNYPSDFNKLELSKINKLKEYFNLQIGYADHTEWDKEVDIKLMEYAYLFGSRIFEKHITLNPGILRTDYESAVHPDYLPKIKNSLHLTKKIISQNHFINTDQTSQRLIGPMKKALVARRDIPKGEIIKSKDLLFKRTDSLTVNDPFNLYFSVLNKKAKEDIRKDEILTLEKTVN</sequence>
<evidence type="ECO:0000313" key="2">
    <source>
        <dbReference type="EMBL" id="QNF28484.1"/>
    </source>
</evidence>
<name>A0ABX6S309_9BACI</name>
<dbReference type="Gene3D" id="3.20.20.70">
    <property type="entry name" value="Aldolase class I"/>
    <property type="match status" value="1"/>
</dbReference>
<dbReference type="PANTHER" id="PTHR42966:SF1">
    <property type="entry name" value="SIALIC ACID SYNTHASE"/>
    <property type="match status" value="1"/>
</dbReference>
<dbReference type="SMART" id="SM00858">
    <property type="entry name" value="SAF"/>
    <property type="match status" value="1"/>
</dbReference>
<keyword evidence="3" id="KW-1185">Reference proteome</keyword>
<evidence type="ECO:0000313" key="3">
    <source>
        <dbReference type="Proteomes" id="UP000515490"/>
    </source>
</evidence>
<reference evidence="2 3" key="1">
    <citation type="submission" date="2020-06" db="EMBL/GenBank/DDBJ databases">
        <title>Metabacillus dokdonensis sp. nov., isolated from the rhizosphere of Elymus tsukushiensis, a plant native to the Dokdo Islands, Republic of Korea.</title>
        <authorList>
            <person name="Lee S.Y."/>
            <person name="Hwang Y.J."/>
            <person name="Son J.S."/>
            <person name="Ghim S.Y."/>
        </authorList>
    </citation>
    <scope>NUCLEOTIDE SEQUENCE [LARGE SCALE GENOMIC DNA]</scope>
    <source>
        <strain evidence="2 3">KUDC1714</strain>
    </source>
</reference>
<accession>A0ABX6S309</accession>
<dbReference type="InterPro" id="IPR006190">
    <property type="entry name" value="SAF_AFP_Neu5Ac"/>
</dbReference>